<proteinExistence type="predicted"/>
<dbReference type="GeneID" id="107006256"/>
<feature type="compositionally biased region" description="Low complexity" evidence="1">
    <location>
        <begin position="84"/>
        <end position="96"/>
    </location>
</feature>
<reference evidence="2" key="1">
    <citation type="journal article" date="2014" name="Nat. Genet.">
        <title>The genome of the stress-tolerant wild tomato species Solanum pennellii.</title>
        <authorList>
            <person name="Bolger A."/>
            <person name="Scossa F."/>
            <person name="Bolger M.E."/>
            <person name="Lanz C."/>
            <person name="Maumus F."/>
            <person name="Tohge T."/>
            <person name="Quesneville H."/>
            <person name="Alseekh S."/>
            <person name="Sorensen I."/>
            <person name="Lichtenstein G."/>
            <person name="Fich E.A."/>
            <person name="Conte M."/>
            <person name="Keller H."/>
            <person name="Schneeberger K."/>
            <person name="Schwacke R."/>
            <person name="Ofner I."/>
            <person name="Vrebalov J."/>
            <person name="Xu Y."/>
            <person name="Osorio S."/>
            <person name="Aflitos S.A."/>
            <person name="Schijlen E."/>
            <person name="Jimenez-Gomez J.M."/>
            <person name="Ryngajllo M."/>
            <person name="Kimura S."/>
            <person name="Kumar R."/>
            <person name="Koenig D."/>
            <person name="Headland L.R."/>
            <person name="Maloof J.N."/>
            <person name="Sinha N."/>
            <person name="van Ham R.C."/>
            <person name="Lankhorst R.K."/>
            <person name="Mao L."/>
            <person name="Vogel A."/>
            <person name="Arsova B."/>
            <person name="Panstruga R."/>
            <person name="Fei Z."/>
            <person name="Rose J.K."/>
            <person name="Zamir D."/>
            <person name="Carrari F."/>
            <person name="Giovannoni J.J."/>
            <person name="Weigel D."/>
            <person name="Usadel B."/>
            <person name="Fernie A.R."/>
        </authorList>
    </citation>
    <scope>NUCLEOTIDE SEQUENCE [LARGE SCALE GENOMIC DNA]</scope>
    <source>
        <strain evidence="2">cv. LA0716</strain>
    </source>
</reference>
<accession>A0ABM1FQS4</accession>
<organism evidence="2 3">
    <name type="scientific">Solanum pennellii</name>
    <name type="common">Tomato</name>
    <name type="synonym">Lycopersicon pennellii</name>
    <dbReference type="NCBI Taxonomy" id="28526"/>
    <lineage>
        <taxon>Eukaryota</taxon>
        <taxon>Viridiplantae</taxon>
        <taxon>Streptophyta</taxon>
        <taxon>Embryophyta</taxon>
        <taxon>Tracheophyta</taxon>
        <taxon>Spermatophyta</taxon>
        <taxon>Magnoliopsida</taxon>
        <taxon>eudicotyledons</taxon>
        <taxon>Gunneridae</taxon>
        <taxon>Pentapetalae</taxon>
        <taxon>asterids</taxon>
        <taxon>lamiids</taxon>
        <taxon>Solanales</taxon>
        <taxon>Solanaceae</taxon>
        <taxon>Solanoideae</taxon>
        <taxon>Solaneae</taxon>
        <taxon>Solanum</taxon>
        <taxon>Solanum subgen. Lycopersicon</taxon>
    </lineage>
</organism>
<gene>
    <name evidence="3" type="primary">LOC107006256</name>
</gene>
<evidence type="ECO:0000313" key="3">
    <source>
        <dbReference type="RefSeq" id="XP_015060346.1"/>
    </source>
</evidence>
<sequence length="171" mass="18987">MLLVGAKFAEIVKIGDTIEDSLKSGKIARVAASPRSSRLLKKKREEVAAVSYGGRKTPRSLSHSQGRSRPSPKSYQAYYTQSSHPNNHNTTPTYPNAQAPLYQSPPLNYQSPSPIYPNYPPPYQIPSPYKGIAPNCANVQSRYRSPPPIYQVQAPLYQNPLPNYQAPSPNY</sequence>
<reference evidence="3" key="2">
    <citation type="submission" date="2025-08" db="UniProtKB">
        <authorList>
            <consortium name="RefSeq"/>
        </authorList>
    </citation>
    <scope>IDENTIFICATION</scope>
</reference>
<keyword evidence="2" id="KW-1185">Reference proteome</keyword>
<evidence type="ECO:0000256" key="1">
    <source>
        <dbReference type="SAM" id="MobiDB-lite"/>
    </source>
</evidence>
<dbReference type="Proteomes" id="UP000694930">
    <property type="component" value="Chromosome 12"/>
</dbReference>
<feature type="compositionally biased region" description="Polar residues" evidence="1">
    <location>
        <begin position="59"/>
        <end position="83"/>
    </location>
</feature>
<dbReference type="RefSeq" id="XP_015060346.1">
    <property type="nucleotide sequence ID" value="XM_015204860.1"/>
</dbReference>
<evidence type="ECO:0000313" key="2">
    <source>
        <dbReference type="Proteomes" id="UP000694930"/>
    </source>
</evidence>
<protein>
    <submittedName>
        <fullName evidence="3">Extensin-2-like</fullName>
    </submittedName>
</protein>
<feature type="region of interest" description="Disordered" evidence="1">
    <location>
        <begin position="29"/>
        <end position="109"/>
    </location>
</feature>
<name>A0ABM1FQS4_SOLPN</name>